<dbReference type="InterPro" id="IPR014001">
    <property type="entry name" value="Helicase_ATP-bd"/>
</dbReference>
<dbReference type="PROSITE" id="PS51194">
    <property type="entry name" value="HELICASE_CTER"/>
    <property type="match status" value="1"/>
</dbReference>
<dbReference type="SUPFAM" id="SSF144206">
    <property type="entry name" value="NOB1 zinc finger-like"/>
    <property type="match status" value="1"/>
</dbReference>
<dbReference type="PROSITE" id="PS51192">
    <property type="entry name" value="HELICASE_ATP_BIND_1"/>
    <property type="match status" value="1"/>
</dbReference>
<dbReference type="InterPro" id="IPR036283">
    <property type="entry name" value="NOB1_Zf-like_sf"/>
</dbReference>
<keyword evidence="1" id="KW-0639">Primosome</keyword>
<proteinExistence type="predicted"/>
<evidence type="ECO:0000256" key="1">
    <source>
        <dbReference type="ARBA" id="ARBA00022515"/>
    </source>
</evidence>
<keyword evidence="4" id="KW-0547">Nucleotide-binding</keyword>
<name>A0A7R8WZF9_9CRUS</name>
<dbReference type="NCBIfam" id="TIGR00595">
    <property type="entry name" value="priA"/>
    <property type="match status" value="1"/>
</dbReference>
<dbReference type="AlphaFoldDB" id="A0A7R8WZF9"/>
<dbReference type="GO" id="GO:0006269">
    <property type="term" value="P:DNA replication, synthesis of primer"/>
    <property type="evidence" value="ECO:0007669"/>
    <property type="project" value="UniProtKB-KW"/>
</dbReference>
<dbReference type="Pfam" id="PF00271">
    <property type="entry name" value="Helicase_C"/>
    <property type="match status" value="1"/>
</dbReference>
<keyword evidence="7" id="KW-0238">DNA-binding</keyword>
<keyword evidence="5" id="KW-0862">Zinc</keyword>
<dbReference type="GO" id="GO:0046872">
    <property type="term" value="F:metal ion binding"/>
    <property type="evidence" value="ECO:0007669"/>
    <property type="project" value="UniProtKB-KW"/>
</dbReference>
<dbReference type="SUPFAM" id="SSF52540">
    <property type="entry name" value="P-loop containing nucleoside triphosphate hydrolases"/>
    <property type="match status" value="1"/>
</dbReference>
<dbReference type="GO" id="GO:0005524">
    <property type="term" value="F:ATP binding"/>
    <property type="evidence" value="ECO:0007669"/>
    <property type="project" value="UniProtKB-KW"/>
</dbReference>
<evidence type="ECO:0000256" key="3">
    <source>
        <dbReference type="ARBA" id="ARBA00022723"/>
    </source>
</evidence>
<gene>
    <name evidence="8" type="ORF">CTOB1V02_LOCUS15625</name>
</gene>
<sequence length="381" mass="43056">LTAQLIQRLAAVFGDDIQVYHSKLNHHQRVEIWNAVMAGQKIILGARSSLFLPFQDLGLVIIDEEHDPSYKQSEPAPRYQGRDTAIYLAHMHKAEVILGSATPSLSSYYNASLGKFGLVSLMQRHGSAPLPTIEIIDLREKYKKGLMQSIFSNTLKDAIDNALAREEQVLIFQNRRGYSPTLQCTFCDFKAECPNCDVGLTVHKYFDQLRCHYCGYQVKLPKLCPSCGQETLKRIGYGTEKIEDEIAKVFPKARIQRMDYDTANTKTKYESILWDFKNGEIDILIGTQMITKGLDFANLSVVAVPDGDRILNFPDYQANERAFQLFTQVAGRAGRRDVQGKVFIQTFNPNHPVIQETQTVKGTPTVSVPTILSPHQYYIET</sequence>
<feature type="non-terminal residue" evidence="8">
    <location>
        <position position="1"/>
    </location>
</feature>
<dbReference type="InterPro" id="IPR005259">
    <property type="entry name" value="PriA"/>
</dbReference>
<dbReference type="EMBL" id="OB692338">
    <property type="protein sequence ID" value="CAD7237810.1"/>
    <property type="molecule type" value="Genomic_DNA"/>
</dbReference>
<dbReference type="GO" id="GO:0003677">
    <property type="term" value="F:DNA binding"/>
    <property type="evidence" value="ECO:0007669"/>
    <property type="project" value="UniProtKB-KW"/>
</dbReference>
<keyword evidence="3" id="KW-0479">Metal-binding</keyword>
<dbReference type="SMART" id="SM00490">
    <property type="entry name" value="HELICc"/>
    <property type="match status" value="1"/>
</dbReference>
<dbReference type="CDD" id="cd18804">
    <property type="entry name" value="SF2_C_priA"/>
    <property type="match status" value="1"/>
</dbReference>
<keyword evidence="6" id="KW-0067">ATP-binding</keyword>
<dbReference type="PANTHER" id="PTHR30580">
    <property type="entry name" value="PRIMOSOMAL PROTEIN N"/>
    <property type="match status" value="1"/>
</dbReference>
<dbReference type="PANTHER" id="PTHR30580:SF0">
    <property type="entry name" value="PRIMOSOMAL PROTEIN N"/>
    <property type="match status" value="1"/>
</dbReference>
<organism evidence="8">
    <name type="scientific">Cyprideis torosa</name>
    <dbReference type="NCBI Taxonomy" id="163714"/>
    <lineage>
        <taxon>Eukaryota</taxon>
        <taxon>Metazoa</taxon>
        <taxon>Ecdysozoa</taxon>
        <taxon>Arthropoda</taxon>
        <taxon>Crustacea</taxon>
        <taxon>Oligostraca</taxon>
        <taxon>Ostracoda</taxon>
        <taxon>Podocopa</taxon>
        <taxon>Podocopida</taxon>
        <taxon>Cytherocopina</taxon>
        <taxon>Cytheroidea</taxon>
        <taxon>Cytherideidae</taxon>
        <taxon>Cyprideis</taxon>
    </lineage>
</organism>
<evidence type="ECO:0000256" key="6">
    <source>
        <dbReference type="ARBA" id="ARBA00022840"/>
    </source>
</evidence>
<keyword evidence="2" id="KW-0235">DNA replication</keyword>
<accession>A0A7R8WZF9</accession>
<evidence type="ECO:0000256" key="2">
    <source>
        <dbReference type="ARBA" id="ARBA00022705"/>
    </source>
</evidence>
<evidence type="ECO:0000256" key="7">
    <source>
        <dbReference type="ARBA" id="ARBA00023125"/>
    </source>
</evidence>
<dbReference type="GO" id="GO:0006302">
    <property type="term" value="P:double-strand break repair"/>
    <property type="evidence" value="ECO:0007669"/>
    <property type="project" value="InterPro"/>
</dbReference>
<protein>
    <submittedName>
        <fullName evidence="8">Uncharacterized protein</fullName>
    </submittedName>
</protein>
<dbReference type="GO" id="GO:0006270">
    <property type="term" value="P:DNA replication initiation"/>
    <property type="evidence" value="ECO:0007669"/>
    <property type="project" value="TreeGrafter"/>
</dbReference>
<dbReference type="Gene3D" id="3.40.50.300">
    <property type="entry name" value="P-loop containing nucleotide triphosphate hydrolases"/>
    <property type="match status" value="2"/>
</dbReference>
<dbReference type="InterPro" id="IPR027417">
    <property type="entry name" value="P-loop_NTPase"/>
</dbReference>
<dbReference type="OrthoDB" id="8123446at2759"/>
<feature type="non-terminal residue" evidence="8">
    <location>
        <position position="381"/>
    </location>
</feature>
<dbReference type="InterPro" id="IPR001650">
    <property type="entry name" value="Helicase_C-like"/>
</dbReference>
<dbReference type="GO" id="GO:0006310">
    <property type="term" value="P:DNA recombination"/>
    <property type="evidence" value="ECO:0007669"/>
    <property type="project" value="InterPro"/>
</dbReference>
<evidence type="ECO:0000313" key="8">
    <source>
        <dbReference type="EMBL" id="CAD7237810.1"/>
    </source>
</evidence>
<dbReference type="Pfam" id="PF18319">
    <property type="entry name" value="Zn_ribbon_PriA"/>
    <property type="match status" value="1"/>
</dbReference>
<reference evidence="8" key="1">
    <citation type="submission" date="2020-11" db="EMBL/GenBank/DDBJ databases">
        <authorList>
            <person name="Tran Van P."/>
        </authorList>
    </citation>
    <scope>NUCLEOTIDE SEQUENCE</scope>
</reference>
<dbReference type="InterPro" id="IPR040498">
    <property type="entry name" value="PriA_CRR"/>
</dbReference>
<evidence type="ECO:0000256" key="5">
    <source>
        <dbReference type="ARBA" id="ARBA00022833"/>
    </source>
</evidence>
<evidence type="ECO:0000256" key="4">
    <source>
        <dbReference type="ARBA" id="ARBA00022741"/>
    </source>
</evidence>
<dbReference type="GO" id="GO:0043138">
    <property type="term" value="F:3'-5' DNA helicase activity"/>
    <property type="evidence" value="ECO:0007669"/>
    <property type="project" value="TreeGrafter"/>
</dbReference>